<keyword evidence="9 10" id="KW-0449">Lipoprotein</keyword>
<evidence type="ECO:0000259" key="12">
    <source>
        <dbReference type="Pfam" id="PF12849"/>
    </source>
</evidence>
<name>A0ABV8WQS1_9BACI</name>
<evidence type="ECO:0000256" key="1">
    <source>
        <dbReference type="ARBA" id="ARBA00002841"/>
    </source>
</evidence>
<keyword evidence="10" id="KW-0472">Membrane</keyword>
<comment type="function">
    <text evidence="1">Part of the ABC transporter complex PstSACB involved in phosphate import.</text>
</comment>
<dbReference type="CDD" id="cd13654">
    <property type="entry name" value="PBP2_phosphate_like_2"/>
    <property type="match status" value="1"/>
</dbReference>
<dbReference type="PANTHER" id="PTHR30570">
    <property type="entry name" value="PERIPLASMIC PHOSPHATE BINDING COMPONENT OF PHOSPHATE ABC TRANSPORTER"/>
    <property type="match status" value="1"/>
</dbReference>
<dbReference type="EMBL" id="JBHSDT010000001">
    <property type="protein sequence ID" value="MFC4401567.1"/>
    <property type="molecule type" value="Genomic_DNA"/>
</dbReference>
<proteinExistence type="inferred from homology"/>
<evidence type="ECO:0000256" key="5">
    <source>
        <dbReference type="ARBA" id="ARBA00022448"/>
    </source>
</evidence>
<keyword evidence="6 10" id="KW-0592">Phosphate transport</keyword>
<keyword evidence="7 10" id="KW-0732">Signal</keyword>
<dbReference type="SUPFAM" id="SSF53850">
    <property type="entry name" value="Periplasmic binding protein-like II"/>
    <property type="match status" value="1"/>
</dbReference>
<dbReference type="Gene3D" id="3.40.190.10">
    <property type="entry name" value="Periplasmic binding protein-like II"/>
    <property type="match status" value="2"/>
</dbReference>
<comment type="similarity">
    <text evidence="3 10">Belongs to the PstS family.</text>
</comment>
<evidence type="ECO:0000256" key="10">
    <source>
        <dbReference type="RuleBase" id="RU367119"/>
    </source>
</evidence>
<comment type="subcellular location">
    <subcellularLocation>
        <location evidence="2 10">Cell membrane</location>
        <topology evidence="2 10">Lipid-anchor</topology>
    </subcellularLocation>
</comment>
<feature type="domain" description="PBP" evidence="12">
    <location>
        <begin position="63"/>
        <end position="277"/>
    </location>
</feature>
<dbReference type="InterPro" id="IPR011862">
    <property type="entry name" value="Phos-bd"/>
</dbReference>
<dbReference type="NCBIfam" id="TIGR02136">
    <property type="entry name" value="ptsS_2"/>
    <property type="match status" value="1"/>
</dbReference>
<evidence type="ECO:0000256" key="8">
    <source>
        <dbReference type="ARBA" id="ARBA00023139"/>
    </source>
</evidence>
<dbReference type="RefSeq" id="WP_390248277.1">
    <property type="nucleotide sequence ID" value="NZ_JBHSDT010000001.1"/>
</dbReference>
<keyword evidence="10" id="KW-1003">Cell membrane</keyword>
<protein>
    <recommendedName>
        <fullName evidence="10">Phosphate-binding protein</fullName>
    </recommendedName>
</protein>
<evidence type="ECO:0000313" key="14">
    <source>
        <dbReference type="Proteomes" id="UP001595882"/>
    </source>
</evidence>
<feature type="chain" id="PRO_5045002050" description="Phosphate-binding protein" evidence="10">
    <location>
        <begin position="22"/>
        <end position="345"/>
    </location>
</feature>
<evidence type="ECO:0000256" key="3">
    <source>
        <dbReference type="ARBA" id="ARBA00008725"/>
    </source>
</evidence>
<evidence type="ECO:0000313" key="13">
    <source>
        <dbReference type="EMBL" id="MFC4401567.1"/>
    </source>
</evidence>
<evidence type="ECO:0000256" key="4">
    <source>
        <dbReference type="ARBA" id="ARBA00011529"/>
    </source>
</evidence>
<dbReference type="PROSITE" id="PS51257">
    <property type="entry name" value="PROKAR_LIPOPROTEIN"/>
    <property type="match status" value="1"/>
</dbReference>
<evidence type="ECO:0000256" key="7">
    <source>
        <dbReference type="ARBA" id="ARBA00022729"/>
    </source>
</evidence>
<evidence type="ECO:0000256" key="2">
    <source>
        <dbReference type="ARBA" id="ARBA00004193"/>
    </source>
</evidence>
<gene>
    <name evidence="13" type="ORF">ACFOY7_00450</name>
</gene>
<reference evidence="14" key="1">
    <citation type="journal article" date="2019" name="Int. J. Syst. Evol. Microbiol.">
        <title>The Global Catalogue of Microorganisms (GCM) 10K type strain sequencing project: providing services to taxonomists for standard genome sequencing and annotation.</title>
        <authorList>
            <consortium name="The Broad Institute Genomics Platform"/>
            <consortium name="The Broad Institute Genome Sequencing Center for Infectious Disease"/>
            <person name="Wu L."/>
            <person name="Ma J."/>
        </authorList>
    </citation>
    <scope>NUCLEOTIDE SEQUENCE [LARGE SCALE GENOMIC DNA]</scope>
    <source>
        <strain evidence="14">CCUG 37865</strain>
    </source>
</reference>
<sequence length="345" mass="37969">MNKFKMLMLVLIAFFTVGLLAACGSDSEESNGDDANASGNESTEDTDEAEAEDTNEEETTEDSEELEGTVVIDGSGTVYPLMAKLAEEYMVNEQPNVSVEVGRAGTSAGFEKFLVEDGTDFNDASRKIKDEEQAKADELGIEVKEMKVALDGLTIVINPENDWATELTVEQVSDIFLGNVTQWSDINPDWPSEDIQTYGPNENHGTYEFFYESILEEQDLVGTIDLQQEYSTLVTLVAEDKNAIGFFGFGYYDSNKDKVSAVGIDFGEGAVVPSLETIGEEGPYADYTRPVFTYLNVNNAKEKPQVHDYAVYVAESINEFAGETGFAPIPDEELQTQLEEIQAIQ</sequence>
<accession>A0ABV8WQS1</accession>
<comment type="function">
    <text evidence="10">Involved in the system for phosphate transport across the cytoplasmic membrane.</text>
</comment>
<dbReference type="Proteomes" id="UP001595882">
    <property type="component" value="Unassembled WGS sequence"/>
</dbReference>
<feature type="signal peptide" evidence="10">
    <location>
        <begin position="1"/>
        <end position="21"/>
    </location>
</feature>
<keyword evidence="14" id="KW-1185">Reference proteome</keyword>
<comment type="caution">
    <text evidence="13">The sequence shown here is derived from an EMBL/GenBank/DDBJ whole genome shotgun (WGS) entry which is preliminary data.</text>
</comment>
<evidence type="ECO:0000256" key="9">
    <source>
        <dbReference type="ARBA" id="ARBA00023288"/>
    </source>
</evidence>
<organism evidence="13 14">
    <name type="scientific">Gracilibacillus xinjiangensis</name>
    <dbReference type="NCBI Taxonomy" id="1193282"/>
    <lineage>
        <taxon>Bacteria</taxon>
        <taxon>Bacillati</taxon>
        <taxon>Bacillota</taxon>
        <taxon>Bacilli</taxon>
        <taxon>Bacillales</taxon>
        <taxon>Bacillaceae</taxon>
        <taxon>Gracilibacillus</taxon>
    </lineage>
</organism>
<evidence type="ECO:0000256" key="11">
    <source>
        <dbReference type="SAM" id="MobiDB-lite"/>
    </source>
</evidence>
<dbReference type="InterPro" id="IPR024370">
    <property type="entry name" value="PBP_domain"/>
</dbReference>
<comment type="subunit">
    <text evidence="4 10">The complex is composed of two ATP-binding proteins (PstB), two transmembrane proteins (PstC and PstA) and a solute-binding protein (PstS).</text>
</comment>
<feature type="region of interest" description="Disordered" evidence="11">
    <location>
        <begin position="26"/>
        <end position="68"/>
    </location>
</feature>
<evidence type="ECO:0000256" key="6">
    <source>
        <dbReference type="ARBA" id="ARBA00022592"/>
    </source>
</evidence>
<feature type="compositionally biased region" description="Acidic residues" evidence="11">
    <location>
        <begin position="42"/>
        <end position="67"/>
    </location>
</feature>
<keyword evidence="8 10" id="KW-0564">Palmitate</keyword>
<dbReference type="InterPro" id="IPR050811">
    <property type="entry name" value="Phosphate_ABC_transporter"/>
</dbReference>
<dbReference type="PANTHER" id="PTHR30570:SF1">
    <property type="entry name" value="PHOSPHATE-BINDING PROTEIN PSTS"/>
    <property type="match status" value="1"/>
</dbReference>
<keyword evidence="5 10" id="KW-0813">Transport</keyword>
<dbReference type="Pfam" id="PF12849">
    <property type="entry name" value="PBP_like_2"/>
    <property type="match status" value="1"/>
</dbReference>